<feature type="transmembrane region" description="Helical" evidence="1">
    <location>
        <begin position="7"/>
        <end position="27"/>
    </location>
</feature>
<dbReference type="InterPro" id="IPR002994">
    <property type="entry name" value="Surf1/Shy1"/>
</dbReference>
<dbReference type="RefSeq" id="WP_338044516.1">
    <property type="nucleotide sequence ID" value="NZ_FSQW01000001.1"/>
</dbReference>
<keyword evidence="3" id="KW-1185">Reference proteome</keyword>
<accession>A0A1N6CX37</accession>
<evidence type="ECO:0000256" key="1">
    <source>
        <dbReference type="RuleBase" id="RU363076"/>
    </source>
</evidence>
<gene>
    <name evidence="2" type="ORF">SAMN02745824_1183</name>
</gene>
<comment type="similarity">
    <text evidence="1">Belongs to the SURF1 family.</text>
</comment>
<comment type="subcellular location">
    <subcellularLocation>
        <location evidence="1">Cell membrane</location>
        <topology evidence="1">Multi-pass membrane protein</topology>
    </subcellularLocation>
</comment>
<dbReference type="GO" id="GO:0005886">
    <property type="term" value="C:plasma membrane"/>
    <property type="evidence" value="ECO:0007669"/>
    <property type="project" value="UniProtKB-SubCell"/>
</dbReference>
<evidence type="ECO:0000313" key="3">
    <source>
        <dbReference type="Proteomes" id="UP000185192"/>
    </source>
</evidence>
<reference evidence="3" key="1">
    <citation type="submission" date="2016-11" db="EMBL/GenBank/DDBJ databases">
        <authorList>
            <person name="Varghese N."/>
            <person name="Submissions S."/>
        </authorList>
    </citation>
    <scope>NUCLEOTIDE SEQUENCE [LARGE SCALE GENOMIC DNA]</scope>
    <source>
        <strain evidence="3">DSM 22363</strain>
    </source>
</reference>
<keyword evidence="1" id="KW-1133">Transmembrane helix</keyword>
<evidence type="ECO:0000313" key="2">
    <source>
        <dbReference type="EMBL" id="SIN63121.1"/>
    </source>
</evidence>
<dbReference type="Pfam" id="PF02104">
    <property type="entry name" value="SURF1"/>
    <property type="match status" value="1"/>
</dbReference>
<dbReference type="Proteomes" id="UP000185192">
    <property type="component" value="Unassembled WGS sequence"/>
</dbReference>
<dbReference type="CDD" id="cd06662">
    <property type="entry name" value="SURF1"/>
    <property type="match status" value="1"/>
</dbReference>
<protein>
    <recommendedName>
        <fullName evidence="1">SURF1-like protein</fullName>
    </recommendedName>
</protein>
<sequence>MKRPPIIASLIVAAAVGTMIYLGVWQLDRMDEKNSLLATYAANFDRPAIAFPELGPVADDAMFRKSEVTCLRVAEWQDNSGTAADGTKGFRHLARCVTGAEGPGALINVGVSNRPNMEVEWEGGPVSGWITQAPGQSTLVDSIMGRATARGPMLVADQPLAGLKQPARPSVDDIPNNHFAYAVQWFLFAVIALIIYGIALRARSRA</sequence>
<keyword evidence="1" id="KW-1003">Cell membrane</keyword>
<dbReference type="STRING" id="1123272.SAMN02745824_1183"/>
<name>A0A1N6CX37_9SPHN</name>
<proteinExistence type="inferred from homology"/>
<dbReference type="AlphaFoldDB" id="A0A1N6CX37"/>
<keyword evidence="1" id="KW-0812">Transmembrane</keyword>
<organism evidence="2 3">
    <name type="scientific">Parasphingorhabdus marina DSM 22363</name>
    <dbReference type="NCBI Taxonomy" id="1123272"/>
    <lineage>
        <taxon>Bacteria</taxon>
        <taxon>Pseudomonadati</taxon>
        <taxon>Pseudomonadota</taxon>
        <taxon>Alphaproteobacteria</taxon>
        <taxon>Sphingomonadales</taxon>
        <taxon>Sphingomonadaceae</taxon>
        <taxon>Parasphingorhabdus</taxon>
    </lineage>
</organism>
<keyword evidence="1" id="KW-0472">Membrane</keyword>
<feature type="transmembrane region" description="Helical" evidence="1">
    <location>
        <begin position="179"/>
        <end position="200"/>
    </location>
</feature>
<dbReference type="EMBL" id="FSQW01000001">
    <property type="protein sequence ID" value="SIN63121.1"/>
    <property type="molecule type" value="Genomic_DNA"/>
</dbReference>